<reference evidence="1 2" key="1">
    <citation type="submission" date="2016-09" db="EMBL/GenBank/DDBJ databases">
        <authorList>
            <person name="Capua I."/>
            <person name="De Benedictis P."/>
            <person name="Joannis T."/>
            <person name="Lombin L.H."/>
            <person name="Cattoli G."/>
        </authorList>
    </citation>
    <scope>NUCLEOTIDE SEQUENCE [LARGE SCALE GENOMIC DNA]</scope>
    <source>
        <strain evidence="1 2">A7P-90m</strain>
    </source>
</reference>
<evidence type="ECO:0000313" key="2">
    <source>
        <dbReference type="Proteomes" id="UP000199452"/>
    </source>
</evidence>
<dbReference type="STRING" id="1640674.SAMN05216323_101519"/>
<evidence type="ECO:0000313" key="1">
    <source>
        <dbReference type="EMBL" id="SDC03263.1"/>
    </source>
</evidence>
<sequence length="102" mass="11485">MSAYIVNITAKVESAESNGYKTWVMDQFIPFLNDLALGQHVVFTRVLDKDDLDGDTFSIQIGVGGQQGVAFFEKEGMPEYLKMTTTLFAGKVYYFKTLLEIQ</sequence>
<dbReference type="Proteomes" id="UP000199452">
    <property type="component" value="Unassembled WGS sequence"/>
</dbReference>
<gene>
    <name evidence="1" type="ORF">SAMN05216323_101519</name>
</gene>
<evidence type="ECO:0008006" key="3">
    <source>
        <dbReference type="Google" id="ProtNLM"/>
    </source>
</evidence>
<proteinExistence type="predicted"/>
<dbReference type="RefSeq" id="WP_092436826.1">
    <property type="nucleotide sequence ID" value="NZ_FMYP01000015.1"/>
</dbReference>
<protein>
    <recommendedName>
        <fullName evidence="3">DUF4286 domain-containing protein</fullName>
    </recommendedName>
</protein>
<organism evidence="1 2">
    <name type="scientific">Williamwhitmania taraxaci</name>
    <dbReference type="NCBI Taxonomy" id="1640674"/>
    <lineage>
        <taxon>Bacteria</taxon>
        <taxon>Pseudomonadati</taxon>
        <taxon>Bacteroidota</taxon>
        <taxon>Bacteroidia</taxon>
        <taxon>Bacteroidales</taxon>
        <taxon>Williamwhitmaniaceae</taxon>
        <taxon>Williamwhitmania</taxon>
    </lineage>
</organism>
<dbReference type="EMBL" id="FMYP01000015">
    <property type="protein sequence ID" value="SDC03263.1"/>
    <property type="molecule type" value="Genomic_DNA"/>
</dbReference>
<dbReference type="Pfam" id="PF14114">
    <property type="entry name" value="DUF4286"/>
    <property type="match status" value="1"/>
</dbReference>
<dbReference type="AlphaFoldDB" id="A0A1G6IA53"/>
<dbReference type="OrthoDB" id="1121837at2"/>
<keyword evidence="2" id="KW-1185">Reference proteome</keyword>
<dbReference type="InterPro" id="IPR025563">
    <property type="entry name" value="DUF4286"/>
</dbReference>
<accession>A0A1G6IA53</accession>
<name>A0A1G6IA53_9BACT</name>